<dbReference type="InterPro" id="IPR001375">
    <property type="entry name" value="Peptidase_S9_cat"/>
</dbReference>
<dbReference type="EC" id="3.4.19.1" evidence="5"/>
<keyword evidence="7" id="KW-0963">Cytoplasm</keyword>
<evidence type="ECO:0000313" key="13">
    <source>
        <dbReference type="WBParaSite" id="ECPE_0000764901-mRNA-1"/>
    </source>
</evidence>
<comment type="catalytic activity">
    <reaction evidence="1">
        <text>Cleavage of an N-acetyl or N-formyl amino acid from the N-terminus of a polypeptide.</text>
        <dbReference type="EC" id="3.4.19.1"/>
    </reaction>
</comment>
<dbReference type="SUPFAM" id="SSF82171">
    <property type="entry name" value="DPP6 N-terminal domain-like"/>
    <property type="match status" value="1"/>
</dbReference>
<evidence type="ECO:0000259" key="10">
    <source>
        <dbReference type="Pfam" id="PF19283"/>
    </source>
</evidence>
<evidence type="ECO:0000256" key="1">
    <source>
        <dbReference type="ARBA" id="ARBA00000721"/>
    </source>
</evidence>
<dbReference type="Pfam" id="PF00326">
    <property type="entry name" value="Peptidase_S9"/>
    <property type="match status" value="1"/>
</dbReference>
<dbReference type="InterPro" id="IPR029058">
    <property type="entry name" value="AB_hydrolase_fold"/>
</dbReference>
<accession>A0A183AKZ8</accession>
<reference evidence="13" key="1">
    <citation type="submission" date="2016-06" db="UniProtKB">
        <authorList>
            <consortium name="WormBaseParasite"/>
        </authorList>
    </citation>
    <scope>IDENTIFICATION</scope>
</reference>
<comment type="similarity">
    <text evidence="3">Belongs to the peptidase S9C family.</text>
</comment>
<reference evidence="11 12" key="2">
    <citation type="submission" date="2018-11" db="EMBL/GenBank/DDBJ databases">
        <authorList>
            <consortium name="Pathogen Informatics"/>
        </authorList>
    </citation>
    <scope>NUCLEOTIDE SEQUENCE [LARGE SCALE GENOMIC DNA]</scope>
    <source>
        <strain evidence="11 12">Egypt</strain>
    </source>
</reference>
<evidence type="ECO:0000313" key="11">
    <source>
        <dbReference type="EMBL" id="VDP81634.1"/>
    </source>
</evidence>
<name>A0A183AKZ8_9TREM</name>
<dbReference type="OrthoDB" id="416344at2759"/>
<dbReference type="PANTHER" id="PTHR42776:SF4">
    <property type="entry name" value="ACYLAMINO-ACID-RELEASING ENZYME"/>
    <property type="match status" value="1"/>
</dbReference>
<evidence type="ECO:0000259" key="9">
    <source>
        <dbReference type="Pfam" id="PF00326"/>
    </source>
</evidence>
<keyword evidence="8" id="KW-0378">Hydrolase</keyword>
<keyword evidence="12" id="KW-1185">Reference proteome</keyword>
<dbReference type="Proteomes" id="UP000272942">
    <property type="component" value="Unassembled WGS sequence"/>
</dbReference>
<dbReference type="SUPFAM" id="SSF53474">
    <property type="entry name" value="alpha/beta-Hydrolases"/>
    <property type="match status" value="1"/>
</dbReference>
<dbReference type="GO" id="GO:0005737">
    <property type="term" value="C:cytoplasm"/>
    <property type="evidence" value="ECO:0007669"/>
    <property type="project" value="UniProtKB-SubCell"/>
</dbReference>
<dbReference type="Gene3D" id="3.40.50.1820">
    <property type="entry name" value="alpha/beta hydrolase"/>
    <property type="match status" value="1"/>
</dbReference>
<evidence type="ECO:0000256" key="2">
    <source>
        <dbReference type="ARBA" id="ARBA00004496"/>
    </source>
</evidence>
<dbReference type="EMBL" id="UZAN01044868">
    <property type="protein sequence ID" value="VDP81634.1"/>
    <property type="molecule type" value="Genomic_DNA"/>
</dbReference>
<evidence type="ECO:0000256" key="8">
    <source>
        <dbReference type="ARBA" id="ARBA00022801"/>
    </source>
</evidence>
<dbReference type="GO" id="GO:0004252">
    <property type="term" value="F:serine-type endopeptidase activity"/>
    <property type="evidence" value="ECO:0007669"/>
    <property type="project" value="TreeGrafter"/>
</dbReference>
<evidence type="ECO:0000256" key="7">
    <source>
        <dbReference type="ARBA" id="ARBA00022490"/>
    </source>
</evidence>
<evidence type="ECO:0000313" key="12">
    <source>
        <dbReference type="Proteomes" id="UP000272942"/>
    </source>
</evidence>
<organism evidence="13">
    <name type="scientific">Echinostoma caproni</name>
    <dbReference type="NCBI Taxonomy" id="27848"/>
    <lineage>
        <taxon>Eukaryota</taxon>
        <taxon>Metazoa</taxon>
        <taxon>Spiralia</taxon>
        <taxon>Lophotrochozoa</taxon>
        <taxon>Platyhelminthes</taxon>
        <taxon>Trematoda</taxon>
        <taxon>Digenea</taxon>
        <taxon>Plagiorchiida</taxon>
        <taxon>Echinostomata</taxon>
        <taxon>Echinostomatoidea</taxon>
        <taxon>Echinostomatidae</taxon>
        <taxon>Echinostoma</taxon>
    </lineage>
</organism>
<feature type="domain" description="Acylamino-acid-releasing enzyme N-terminal" evidence="10">
    <location>
        <begin position="64"/>
        <end position="265"/>
    </location>
</feature>
<dbReference type="InterPro" id="IPR011042">
    <property type="entry name" value="6-blade_b-propeller_TolB-like"/>
</dbReference>
<feature type="domain" description="Peptidase S9 prolyl oligopeptidase catalytic" evidence="9">
    <location>
        <begin position="445"/>
        <end position="660"/>
    </location>
</feature>
<sequence>MTSLGKGFPMVDQNGSRVIWTIEAREPGLRAICVEYAQAAALSTASRTVKSCAANVDGTDDDNSDYRIFRHEEDWGEGLDGVRQTVLCLLDVASGQVSRLIDEKKLPGLALCKPVWCPGQTGVVFLGSPLRAYCLGTKYCMQRPCQVYHFDIASGQLRTLSSPDKAARCPSFSPDGKCLVWLESRVGGPHQQCDTLQVLRWPAENGALPRTVVPIMDYPDAEYAFPGNELCLYGDLPERCWSSDSRYVVMSSIWGFQSVTLLIRVDPEAKESGTVSTTVTPLLPAEGALEITAPYSFNVWVIISSSGGPNKTSAQLRLSGVDQYPLGAVVHEHVSYQTASSMLICPRINSQSKELETVDRVQLAITTAAPFGRCRRGEGLSHLVGGWSTHYMAELLQVLNHELQALSLTEPLDRPERVRGLIVFPHGGPHGAFTACWSPLIAGFLASGFACLLINYRGSLGYGDQALRSILGHIGRNDVEDCVTATMTAMNKLRELLGTTVPAVLFGGSHGGFLVLHLAARYPSLYRVAVARNPVTHLVSLADTSDIPDWTFTEAGLLRGHEEWPLSHITDLDDFKQFSTMSPLNQLKSDWSAPLLLLLGAKDRRVPMSQGLTFYRKLKALCPHVPAEAIVLPNDAHPLESPVASAVCFTSSVTWFIQHLE</sequence>
<comment type="subunit">
    <text evidence="4">Homotetramer.</text>
</comment>
<evidence type="ECO:0000256" key="5">
    <source>
        <dbReference type="ARBA" id="ARBA00012917"/>
    </source>
</evidence>
<evidence type="ECO:0000256" key="3">
    <source>
        <dbReference type="ARBA" id="ARBA00010040"/>
    </source>
</evidence>
<dbReference type="GO" id="GO:0006508">
    <property type="term" value="P:proteolysis"/>
    <property type="evidence" value="ECO:0007669"/>
    <property type="project" value="InterPro"/>
</dbReference>
<comment type="subcellular location">
    <subcellularLocation>
        <location evidence="2">Cytoplasm</location>
    </subcellularLocation>
</comment>
<gene>
    <name evidence="11" type="ORF">ECPE_LOCUS7636</name>
</gene>
<dbReference type="AlphaFoldDB" id="A0A183AKZ8"/>
<protein>
    <recommendedName>
        <fullName evidence="6">Acylamino-acid-releasing enzyme</fullName>
        <ecNumber evidence="5">3.4.19.1</ecNumber>
    </recommendedName>
</protein>
<dbReference type="WBParaSite" id="ECPE_0000764901-mRNA-1">
    <property type="protein sequence ID" value="ECPE_0000764901-mRNA-1"/>
    <property type="gene ID" value="ECPE_0000764901"/>
</dbReference>
<evidence type="ECO:0000256" key="4">
    <source>
        <dbReference type="ARBA" id="ARBA00011881"/>
    </source>
</evidence>
<dbReference type="InterPro" id="IPR045550">
    <property type="entry name" value="AARE_N"/>
</dbReference>
<dbReference type="GO" id="GO:0008242">
    <property type="term" value="F:omega peptidase activity"/>
    <property type="evidence" value="ECO:0007669"/>
    <property type="project" value="UniProtKB-EC"/>
</dbReference>
<evidence type="ECO:0000256" key="6">
    <source>
        <dbReference type="ARBA" id="ARBA00018421"/>
    </source>
</evidence>
<proteinExistence type="inferred from homology"/>
<dbReference type="Gene3D" id="2.120.10.30">
    <property type="entry name" value="TolB, C-terminal domain"/>
    <property type="match status" value="1"/>
</dbReference>
<dbReference type="PANTHER" id="PTHR42776">
    <property type="entry name" value="SERINE PEPTIDASE S9 FAMILY MEMBER"/>
    <property type="match status" value="1"/>
</dbReference>
<dbReference type="Pfam" id="PF19283">
    <property type="entry name" value="APEH_N"/>
    <property type="match status" value="1"/>
</dbReference>